<proteinExistence type="predicted"/>
<reference evidence="1" key="1">
    <citation type="submission" date="2021-02" db="EMBL/GenBank/DDBJ databases">
        <title>Activity-based single-cell genomes from oceanic crustal fluid captures similar information to metagenomic and metatranscriptomic surveys with orders of magnitude less sampling.</title>
        <authorList>
            <person name="D'Angelo T.S."/>
            <person name="Orcutt B.N."/>
        </authorList>
    </citation>
    <scope>NUCLEOTIDE SEQUENCE [LARGE SCALE GENOMIC DNA]</scope>
    <source>
        <strain evidence="1">AH-315-E05</strain>
    </source>
</reference>
<accession>A0ABS3AZ31</accession>
<keyword evidence="1" id="KW-0378">Hydrolase</keyword>
<evidence type="ECO:0000313" key="1">
    <source>
        <dbReference type="EMBL" id="MBN4077503.1"/>
    </source>
</evidence>
<organism evidence="1 2">
    <name type="scientific">Sulfobacillus acidophilus</name>
    <dbReference type="NCBI Taxonomy" id="53633"/>
    <lineage>
        <taxon>Bacteria</taxon>
        <taxon>Bacillati</taxon>
        <taxon>Bacillota</taxon>
        <taxon>Clostridia</taxon>
        <taxon>Eubacteriales</taxon>
        <taxon>Clostridiales Family XVII. Incertae Sedis</taxon>
        <taxon>Sulfobacillus</taxon>
    </lineage>
</organism>
<evidence type="ECO:0000313" key="2">
    <source>
        <dbReference type="Proteomes" id="UP000765003"/>
    </source>
</evidence>
<feature type="non-terminal residue" evidence="1">
    <location>
        <position position="1"/>
    </location>
</feature>
<dbReference type="EMBL" id="JAFITA010000025">
    <property type="protein sequence ID" value="MBN4077503.1"/>
    <property type="molecule type" value="Genomic_DNA"/>
</dbReference>
<dbReference type="Proteomes" id="UP000765003">
    <property type="component" value="Unassembled WGS sequence"/>
</dbReference>
<gene>
    <name evidence="1" type="ORF">JYT19_01185</name>
</gene>
<dbReference type="InterPro" id="IPR014553">
    <property type="entry name" value="Aminopept"/>
</dbReference>
<dbReference type="GO" id="GO:0004177">
    <property type="term" value="F:aminopeptidase activity"/>
    <property type="evidence" value="ECO:0007669"/>
    <property type="project" value="UniProtKB-KW"/>
</dbReference>
<dbReference type="Pfam" id="PF10023">
    <property type="entry name" value="Aminopep"/>
    <property type="match status" value="1"/>
</dbReference>
<keyword evidence="2" id="KW-1185">Reference proteome</keyword>
<protein>
    <submittedName>
        <fullName evidence="1">Aminopeptidase</fullName>
    </submittedName>
</protein>
<keyword evidence="1" id="KW-0645">Protease</keyword>
<name>A0ABS3AZ31_9FIRM</name>
<comment type="caution">
    <text evidence="1">The sequence shown here is derived from an EMBL/GenBank/DDBJ whole genome shotgun (WGS) entry which is preliminary data.</text>
</comment>
<keyword evidence="1" id="KW-0031">Aminopeptidase</keyword>
<sequence length="324" mass="37830">SIPYLVTQGYYQAKLLYGAKSVEQVLKENELTKEQRQKLELVLKVRKFSAQKLGLNLGKNYSAINMSFKHTIYNVSASEALKFEPYTWWFPIVGSVPYKGFFNKKDAQIAFEKLKEKKYDVMMRVVTGYSTLGYFNDPIWVQMLAWSDQSLTELIIHELAHSTLYFPSHSNFNESFAMFVGKKGTLEFLASNFGKNSAIYLETINSYGDANVYAKFMWELYHKLNDLYESSKSKEQKTKKKNKILLKAAAQYKNLNFKTKGYKNSSISHFNNASLMSFRRYNSEQKTFEKLFEKKLENWQDFLKELALLQDEKDPLTALKNKIR</sequence>